<feature type="compositionally biased region" description="Basic and acidic residues" evidence="1">
    <location>
        <begin position="720"/>
        <end position="732"/>
    </location>
</feature>
<protein>
    <submittedName>
        <fullName evidence="2">Uncharacterized protein</fullName>
    </submittedName>
</protein>
<reference evidence="2 3" key="1">
    <citation type="submission" date="2015-01" db="EMBL/GenBank/DDBJ databases">
        <title>The Genome Sequence of Exophiala sideris CBS121828.</title>
        <authorList>
            <consortium name="The Broad Institute Genomics Platform"/>
            <person name="Cuomo C."/>
            <person name="de Hoog S."/>
            <person name="Gorbushina A."/>
            <person name="Stielow B."/>
            <person name="Teixiera M."/>
            <person name="Abouelleil A."/>
            <person name="Chapman S.B."/>
            <person name="Priest M."/>
            <person name="Young S.K."/>
            <person name="Wortman J."/>
            <person name="Nusbaum C."/>
            <person name="Birren B."/>
        </authorList>
    </citation>
    <scope>NUCLEOTIDE SEQUENCE [LARGE SCALE GENOMIC DNA]</scope>
    <source>
        <strain evidence="2 3">CBS 121828</strain>
    </source>
</reference>
<dbReference type="OrthoDB" id="4155977at2759"/>
<feature type="compositionally biased region" description="Low complexity" evidence="1">
    <location>
        <begin position="53"/>
        <end position="69"/>
    </location>
</feature>
<feature type="region of interest" description="Disordered" evidence="1">
    <location>
        <begin position="718"/>
        <end position="744"/>
    </location>
</feature>
<feature type="region of interest" description="Disordered" evidence="1">
    <location>
        <begin position="204"/>
        <end position="258"/>
    </location>
</feature>
<feature type="region of interest" description="Disordered" evidence="1">
    <location>
        <begin position="122"/>
        <end position="159"/>
    </location>
</feature>
<dbReference type="HOGENOM" id="CLU_365634_0_0_1"/>
<feature type="compositionally biased region" description="Low complexity" evidence="1">
    <location>
        <begin position="345"/>
        <end position="355"/>
    </location>
</feature>
<proteinExistence type="predicted"/>
<sequence length="769" mass="84021">MHSSPASIPSPDSSDKSTRSSRPPGTPKPPFEPPRRRSSLFFSKVVQPDHSPKTPSADSSTSSDSQQHSEVTFPASNIGRKRLSSPRTRSAARPGHVAQMQRLFQNAKASLRFDVRFAASPAGSIDSRLPVSPEEDEKDDDAGSPQSDKPVAVTPAKDWRYSTAPRLLAEFDVDVREPFPEGGSPQLPTLPSVYVDHHDILDVEPPSSGFASPVEGAPSRAPNVSRPVQPTHSLRTDDTLDGRPCNPSSDSLCPEDLERPLTELRMSADREMDVDTADDSPVVRHLKRKSADACIDTKMSDEAEKAIVLPPSAKAAAQSAKLKRGILSGLFPRPPISKGSHGGNSFQESASSSESGTACPDPLLHARTPMVLCPDPALHVTPVLSAHQHNTPSDNVHGHHKPHDAQHTMVPQPPMPWNRTTATGSPMPVLKVKSPPTAPGGMRRPSHDSVHPRQSGPPSQYQHRQGRPPAYQYASGTTEHFRPGWYYARDTPQSLPKPGTPMYSFSTAAGKVEGQDPAPDSRIRDSYRTDTLTPLARPPNRFRKNGVAALAGARGVSKYYGRPQGPRQPLRQKHANGTSFPDAMRFRSSPPRPLTDSTQTTQPRNRLREVESPTSHVMKDASIQEEAIDPKLKLEDGEDVIEVDEQTRAAVRMSLYGAAAPESSSDVGQSLRELSPNVMMWRKANRPPGSRKKRRSSYWDVDLEEVVRSPAARHVVSSPIKKDDVRSHKGEVEYGEENVPPETSVNLEHQSHNQIIEDGSALQDVDMSN</sequence>
<feature type="region of interest" description="Disordered" evidence="1">
    <location>
        <begin position="333"/>
        <end position="362"/>
    </location>
</feature>
<evidence type="ECO:0000256" key="1">
    <source>
        <dbReference type="SAM" id="MobiDB-lite"/>
    </source>
</evidence>
<evidence type="ECO:0000313" key="2">
    <source>
        <dbReference type="EMBL" id="KIV78909.1"/>
    </source>
</evidence>
<organism evidence="2 3">
    <name type="scientific">Exophiala sideris</name>
    <dbReference type="NCBI Taxonomy" id="1016849"/>
    <lineage>
        <taxon>Eukaryota</taxon>
        <taxon>Fungi</taxon>
        <taxon>Dikarya</taxon>
        <taxon>Ascomycota</taxon>
        <taxon>Pezizomycotina</taxon>
        <taxon>Eurotiomycetes</taxon>
        <taxon>Chaetothyriomycetidae</taxon>
        <taxon>Chaetothyriales</taxon>
        <taxon>Herpotrichiellaceae</taxon>
        <taxon>Exophiala</taxon>
    </lineage>
</organism>
<evidence type="ECO:0000313" key="3">
    <source>
        <dbReference type="Proteomes" id="UP000053599"/>
    </source>
</evidence>
<feature type="region of interest" description="Disordered" evidence="1">
    <location>
        <begin position="1"/>
        <end position="98"/>
    </location>
</feature>
<accession>A0A0D1YDR1</accession>
<feature type="compositionally biased region" description="Polar residues" evidence="1">
    <location>
        <begin position="595"/>
        <end position="604"/>
    </location>
</feature>
<feature type="region of interest" description="Disordered" evidence="1">
    <location>
        <begin position="387"/>
        <end position="471"/>
    </location>
</feature>
<dbReference type="EMBL" id="KN846953">
    <property type="protein sequence ID" value="KIV78909.1"/>
    <property type="molecule type" value="Genomic_DNA"/>
</dbReference>
<feature type="compositionally biased region" description="Low complexity" evidence="1">
    <location>
        <begin position="1"/>
        <end position="12"/>
    </location>
</feature>
<gene>
    <name evidence="2" type="ORF">PV11_06511</name>
</gene>
<feature type="compositionally biased region" description="Acidic residues" evidence="1">
    <location>
        <begin position="133"/>
        <end position="142"/>
    </location>
</feature>
<dbReference type="AlphaFoldDB" id="A0A0D1YDR1"/>
<name>A0A0D1YDR1_9EURO</name>
<feature type="region of interest" description="Disordered" evidence="1">
    <location>
        <begin position="557"/>
        <end position="624"/>
    </location>
</feature>
<dbReference type="Proteomes" id="UP000053599">
    <property type="component" value="Unassembled WGS sequence"/>
</dbReference>